<dbReference type="Pfam" id="PF04392">
    <property type="entry name" value="ABC_sub_bind"/>
    <property type="match status" value="1"/>
</dbReference>
<reference evidence="2 3" key="1">
    <citation type="submission" date="2019-11" db="EMBL/GenBank/DDBJ databases">
        <title>Comparative genomics of hydrocarbon-degrading Desulfosarcina strains.</title>
        <authorList>
            <person name="Watanabe M."/>
            <person name="Kojima H."/>
            <person name="Fukui M."/>
        </authorList>
    </citation>
    <scope>NUCLEOTIDE SEQUENCE [LARGE SCALE GENOMIC DNA]</scope>
    <source>
        <strain evidence="2 3">28bB2T</strain>
    </source>
</reference>
<organism evidence="2 3">
    <name type="scientific">Desulfosarcina ovata subsp. sediminis</name>
    <dbReference type="NCBI Taxonomy" id="885957"/>
    <lineage>
        <taxon>Bacteria</taxon>
        <taxon>Pseudomonadati</taxon>
        <taxon>Thermodesulfobacteriota</taxon>
        <taxon>Desulfobacteria</taxon>
        <taxon>Desulfobacterales</taxon>
        <taxon>Desulfosarcinaceae</taxon>
        <taxon>Desulfosarcina</taxon>
    </lineage>
</organism>
<dbReference type="PANTHER" id="PTHR35271">
    <property type="entry name" value="ABC TRANSPORTER, SUBSTRATE-BINDING LIPOPROTEIN-RELATED"/>
    <property type="match status" value="1"/>
</dbReference>
<sequence length="401" mass="45277">MKSLRINTPTKKMCLIVQKKISAEISVLFFTWLVLWQVLIPTFVIADSVQPRNPDGNGKWRILYYEGGPYIDYTDCMRAIIKGLMEYGWIETADLPVIDGDQEKPYWDWLATEGRSKHLMFSPGDAFSVGWVEEDRDTVKKKVLNRLNSGDIDLVIAMGSWAGQDLATNQHHVPTVVVSTSNPIQANIIDSAEDSGLDHVTARVDSKRYIRQIRMFHRIVGFKRLGVVYENSVDGRLYSAIKELEIVSNERHFEIVRCYFSDTQKNREIAGRDCLKCVEQVADIADAFYLTAMLAIDEQIIPIAEILKKKGLPSFSMNGSKNVEKGILMSVSTDEGYRAQGLYDAKKIIDILNGAKPRDLEQEFPDPLDIAINMDTAREIGFSVPDGVLRVAHKIYGNHGQ</sequence>
<dbReference type="InterPro" id="IPR007487">
    <property type="entry name" value="ABC_transpt-TYRBP-like"/>
</dbReference>
<dbReference type="AlphaFoldDB" id="A0A5K7ZVX1"/>
<gene>
    <name evidence="2" type="ORF">DSCO28_49690</name>
</gene>
<keyword evidence="1" id="KW-0812">Transmembrane</keyword>
<proteinExistence type="predicted"/>
<protein>
    <recommendedName>
        <fullName evidence="4">ABC transporter substrate-binding protein</fullName>
    </recommendedName>
</protein>
<evidence type="ECO:0000313" key="3">
    <source>
        <dbReference type="Proteomes" id="UP000425960"/>
    </source>
</evidence>
<dbReference type="RefSeq" id="WP_155324338.1">
    <property type="nucleotide sequence ID" value="NZ_AP021876.1"/>
</dbReference>
<evidence type="ECO:0000313" key="2">
    <source>
        <dbReference type="EMBL" id="BBO84403.1"/>
    </source>
</evidence>
<keyword evidence="1" id="KW-0472">Membrane</keyword>
<name>A0A5K7ZVX1_9BACT</name>
<accession>A0A5K7ZVX1</accession>
<keyword evidence="1" id="KW-1133">Transmembrane helix</keyword>
<dbReference type="EMBL" id="AP021876">
    <property type="protein sequence ID" value="BBO84403.1"/>
    <property type="molecule type" value="Genomic_DNA"/>
</dbReference>
<dbReference type="PANTHER" id="PTHR35271:SF1">
    <property type="entry name" value="ABC TRANSPORTER, SUBSTRATE-BINDING LIPOPROTEIN"/>
    <property type="match status" value="1"/>
</dbReference>
<evidence type="ECO:0008006" key="4">
    <source>
        <dbReference type="Google" id="ProtNLM"/>
    </source>
</evidence>
<dbReference type="Gene3D" id="3.40.50.2300">
    <property type="match status" value="2"/>
</dbReference>
<evidence type="ECO:0000256" key="1">
    <source>
        <dbReference type="SAM" id="Phobius"/>
    </source>
</evidence>
<feature type="transmembrane region" description="Helical" evidence="1">
    <location>
        <begin position="21"/>
        <end position="44"/>
    </location>
</feature>
<dbReference type="KEGG" id="dov:DSCO28_49690"/>
<dbReference type="Proteomes" id="UP000425960">
    <property type="component" value="Chromosome"/>
</dbReference>